<dbReference type="PANTHER" id="PTHR12526">
    <property type="entry name" value="GLYCOSYLTRANSFERASE"/>
    <property type="match status" value="1"/>
</dbReference>
<dbReference type="Proteomes" id="UP000052268">
    <property type="component" value="Unassembled WGS sequence"/>
</dbReference>
<evidence type="ECO:0000313" key="2">
    <source>
        <dbReference type="Proteomes" id="UP000052268"/>
    </source>
</evidence>
<comment type="caution">
    <text evidence="1">The sequence shown here is derived from an EMBL/GenBank/DDBJ whole genome shotgun (WGS) entry which is preliminary data.</text>
</comment>
<name>A0A0J7XF40_9SPHN</name>
<dbReference type="Gene3D" id="3.40.50.2000">
    <property type="entry name" value="Glycogen Phosphorylase B"/>
    <property type="match status" value="1"/>
</dbReference>
<keyword evidence="2" id="KW-1185">Reference proteome</keyword>
<dbReference type="AlphaFoldDB" id="A0A0J7XF40"/>
<dbReference type="SUPFAM" id="SSF53756">
    <property type="entry name" value="UDP-Glycosyltransferase/glycogen phosphorylase"/>
    <property type="match status" value="1"/>
</dbReference>
<dbReference type="CDD" id="cd03794">
    <property type="entry name" value="GT4_WbuB-like"/>
    <property type="match status" value="1"/>
</dbReference>
<reference evidence="1 2" key="1">
    <citation type="journal article" date="2015" name="G3 (Bethesda)">
        <title>Insights into Ongoing Evolution of the Hexachlorocyclohexane Catabolic Pathway from Comparative Genomics of Ten Sphingomonadaceae Strains.</title>
        <authorList>
            <person name="Pearce S.L."/>
            <person name="Oakeshott J.G."/>
            <person name="Pandey G."/>
        </authorList>
    </citation>
    <scope>NUCLEOTIDE SEQUENCE [LARGE SCALE GENOMIC DNA]</scope>
    <source>
        <strain evidence="1 2">LL02</strain>
    </source>
</reference>
<sequence>MLEVQDLWPDSVAASGMSATSALSRILGPICNFVYRRAAFVFGQSEGMTARLVERGVSSERADVFFNWADEEAARPNGLYDVAMLNFEGRFNFVYAGNLGTVQALETLVEAAHLVAREVPHVQLTLIGNGTERMRLENLVRDLGASNIQICDGIPPSHIGDVLAAADVLVAHLKDDPLFQITIPSKTQFYLAMGKPILIGVSGAAAQIVTEAGAGIAVPPEDVDALSKAMLHLASLRQGELDAMGVRGRRAYDTRFAFNSTVSRIAGQINRVMEAECR</sequence>
<evidence type="ECO:0008006" key="3">
    <source>
        <dbReference type="Google" id="ProtNLM"/>
    </source>
</evidence>
<organism evidence="1 2">
    <name type="scientific">Novosphingobium barchaimii LL02</name>
    <dbReference type="NCBI Taxonomy" id="1114963"/>
    <lineage>
        <taxon>Bacteria</taxon>
        <taxon>Pseudomonadati</taxon>
        <taxon>Pseudomonadota</taxon>
        <taxon>Alphaproteobacteria</taxon>
        <taxon>Sphingomonadales</taxon>
        <taxon>Sphingomonadaceae</taxon>
        <taxon>Novosphingobium</taxon>
    </lineage>
</organism>
<gene>
    <name evidence="1" type="ORF">V474_06145</name>
</gene>
<proteinExistence type="predicted"/>
<dbReference type="PATRIC" id="fig|1114963.3.peg.4875"/>
<dbReference type="EMBL" id="JACU01000015">
    <property type="protein sequence ID" value="KMS50676.1"/>
    <property type="molecule type" value="Genomic_DNA"/>
</dbReference>
<accession>A0A0J7XF40</accession>
<dbReference type="Pfam" id="PF13692">
    <property type="entry name" value="Glyco_trans_1_4"/>
    <property type="match status" value="1"/>
</dbReference>
<evidence type="ECO:0000313" key="1">
    <source>
        <dbReference type="EMBL" id="KMS50676.1"/>
    </source>
</evidence>
<protein>
    <recommendedName>
        <fullName evidence="3">Glycosyl transferase family 1 domain-containing protein</fullName>
    </recommendedName>
</protein>